<organism evidence="3 4">
    <name type="scientific">Nothobranchius furzeri</name>
    <name type="common">Turquoise killifish</name>
    <dbReference type="NCBI Taxonomy" id="105023"/>
    <lineage>
        <taxon>Eukaryota</taxon>
        <taxon>Metazoa</taxon>
        <taxon>Chordata</taxon>
        <taxon>Craniata</taxon>
        <taxon>Vertebrata</taxon>
        <taxon>Euteleostomi</taxon>
        <taxon>Actinopterygii</taxon>
        <taxon>Neopterygii</taxon>
        <taxon>Teleostei</taxon>
        <taxon>Neoteleostei</taxon>
        <taxon>Acanthomorphata</taxon>
        <taxon>Ovalentaria</taxon>
        <taxon>Atherinomorphae</taxon>
        <taxon>Cyprinodontiformes</taxon>
        <taxon>Nothobranchiidae</taxon>
        <taxon>Nothobranchius</taxon>
    </lineage>
</organism>
<dbReference type="Pfam" id="PF13843">
    <property type="entry name" value="DDE_Tnp_1_7"/>
    <property type="match status" value="1"/>
</dbReference>
<feature type="domain" description="PiggyBac transposable element-derived protein" evidence="2">
    <location>
        <begin position="111"/>
        <end position="319"/>
    </location>
</feature>
<feature type="compositionally biased region" description="Acidic residues" evidence="1">
    <location>
        <begin position="19"/>
        <end position="50"/>
    </location>
</feature>
<accession>A0A8C6M6Z2</accession>
<dbReference type="PANTHER" id="PTHR46599:SF6">
    <property type="entry name" value="DUAL SPECIFICITY PHOSPHATASE 26"/>
    <property type="match status" value="1"/>
</dbReference>
<evidence type="ECO:0000259" key="2">
    <source>
        <dbReference type="Pfam" id="PF13843"/>
    </source>
</evidence>
<name>A0A8C6M6Z2_NOTFU</name>
<dbReference type="InterPro" id="IPR029526">
    <property type="entry name" value="PGBD"/>
</dbReference>
<proteinExistence type="predicted"/>
<dbReference type="PANTHER" id="PTHR46599">
    <property type="entry name" value="PIGGYBAC TRANSPOSABLE ELEMENT-DERIVED PROTEIN 4"/>
    <property type="match status" value="1"/>
</dbReference>
<evidence type="ECO:0000313" key="3">
    <source>
        <dbReference type="Ensembl" id="ENSNFUP00015027974.1"/>
    </source>
</evidence>
<protein>
    <recommendedName>
        <fullName evidence="2">PiggyBac transposable element-derived protein domain-containing protein</fullName>
    </recommendedName>
</protein>
<evidence type="ECO:0000313" key="4">
    <source>
        <dbReference type="Proteomes" id="UP000694548"/>
    </source>
</evidence>
<reference evidence="3" key="2">
    <citation type="submission" date="2025-08" db="UniProtKB">
        <authorList>
            <consortium name="Ensembl"/>
        </authorList>
    </citation>
    <scope>IDENTIFICATION</scope>
</reference>
<reference evidence="3" key="1">
    <citation type="submission" date="2014-08" db="EMBL/GenBank/DDBJ databases">
        <authorList>
            <person name="Senf B."/>
            <person name="Petzold A."/>
            <person name="Downie B.R."/>
            <person name="Koch P."/>
            <person name="Platzer M."/>
        </authorList>
    </citation>
    <scope>NUCLEOTIDE SEQUENCE [LARGE SCALE GENOMIC DNA]</scope>
    <source>
        <strain evidence="3">GRZ</strain>
    </source>
</reference>
<reference evidence="3" key="3">
    <citation type="submission" date="2025-09" db="UniProtKB">
        <authorList>
            <consortium name="Ensembl"/>
        </authorList>
    </citation>
    <scope>IDENTIFICATION</scope>
</reference>
<dbReference type="Proteomes" id="UP000694548">
    <property type="component" value="Chromosome sgr10"/>
</dbReference>
<sequence>MCSRKRITVREVLEQIFDSESDIEENVSETEDCVEEDPDSEGFSSDENESVDPPVVSQEPTDMVTSKNGKITWPLAPRQQQGRLNAPNLIKMVPVPTRYAISHTEDIKSSFGLFITPSIENIVVGTTNLEGKRVYGDSWKDLDVVDLEAYIGLLILAGVSESKGEATASLWKAETGRAIFPATMSLKTFQVLSCVIRFDDKQTRQGRRERDKLAAIRDVWDKWVQRLPLLYNPGPHVTVDECLVAFHGRCPFQQYMPSKPAKYGIKIWAACDAQSSFAWNMQVYKGKSPGEAPGKNQGTRVVLDMAEGLYGHNITCDNFSHLIPWVRTCSKGRSQV</sequence>
<dbReference type="Ensembl" id="ENSNFUT00015029228.1">
    <property type="protein sequence ID" value="ENSNFUP00015027974.1"/>
    <property type="gene ID" value="ENSNFUG00015013513.1"/>
</dbReference>
<feature type="region of interest" description="Disordered" evidence="1">
    <location>
        <begin position="19"/>
        <end position="62"/>
    </location>
</feature>
<evidence type="ECO:0000256" key="1">
    <source>
        <dbReference type="SAM" id="MobiDB-lite"/>
    </source>
</evidence>
<dbReference type="AlphaFoldDB" id="A0A8C6M6Z2"/>
<keyword evidence="4" id="KW-1185">Reference proteome</keyword>
<dbReference type="GeneTree" id="ENSGT00510000049866"/>